<dbReference type="GO" id="GO:0032259">
    <property type="term" value="P:methylation"/>
    <property type="evidence" value="ECO:0007669"/>
    <property type="project" value="UniProtKB-KW"/>
</dbReference>
<feature type="transmembrane region" description="Helical" evidence="1">
    <location>
        <begin position="291"/>
        <end position="317"/>
    </location>
</feature>
<keyword evidence="1" id="KW-1133">Transmembrane helix</keyword>
<accession>A0A7T0BX27</accession>
<proteinExistence type="predicted"/>
<protein>
    <submittedName>
        <fullName evidence="2">Class I SAM-dependent methyltransferase</fullName>
    </submittedName>
</protein>
<sequence>MSKYRFTTCVQCEESDGKSLTITSDPFLDRQGEFEVIRCKGCGLVRTRNLPQPDELDLFYRDHYGIFHEIQEETHTPSPEKKNPVKELLKKLGVLALLSQLRVQYDKYAISSVTPKGKILEVGCGIGKIIRPLKEMGAEVVGVEPGPSLAEQAKKAGLEVYCNLFEDFSWEREKFDQVLFSFTLEHIENPKEALEKARSLLKPDGKLHILCPNFNSIERFLFGKNWFCWHLPYHKYYFSQDTLGQLLTNTGFTVTKSKTDFRMDAVIQSMRIAWYQIIKRQKPSFPTNPHYFLMMFSAVFFIPFKLFGMGNLLHVVATPKPIDSKNQ</sequence>
<dbReference type="SUPFAM" id="SSF53335">
    <property type="entry name" value="S-adenosyl-L-methionine-dependent methyltransferases"/>
    <property type="match status" value="1"/>
</dbReference>
<dbReference type="PANTHER" id="PTHR43861">
    <property type="entry name" value="TRANS-ACONITATE 2-METHYLTRANSFERASE-RELATED"/>
    <property type="match status" value="1"/>
</dbReference>
<dbReference type="InterPro" id="IPR029063">
    <property type="entry name" value="SAM-dependent_MTases_sf"/>
</dbReference>
<keyword evidence="1" id="KW-0472">Membrane</keyword>
<dbReference type="GO" id="GO:0008168">
    <property type="term" value="F:methyltransferase activity"/>
    <property type="evidence" value="ECO:0007669"/>
    <property type="project" value="UniProtKB-KW"/>
</dbReference>
<keyword evidence="2" id="KW-0808">Transferase</keyword>
<evidence type="ECO:0000313" key="3">
    <source>
        <dbReference type="Proteomes" id="UP000594688"/>
    </source>
</evidence>
<name>A0A7T0BX27_9BACT</name>
<dbReference type="AlphaFoldDB" id="A0A7T0BX27"/>
<dbReference type="Pfam" id="PF13489">
    <property type="entry name" value="Methyltransf_23"/>
    <property type="match status" value="1"/>
</dbReference>
<dbReference type="Gene3D" id="3.40.50.150">
    <property type="entry name" value="Vaccinia Virus protein VP39"/>
    <property type="match status" value="1"/>
</dbReference>
<dbReference type="EMBL" id="CP048685">
    <property type="protein sequence ID" value="QPJ62597.1"/>
    <property type="molecule type" value="Genomic_DNA"/>
</dbReference>
<evidence type="ECO:0000313" key="2">
    <source>
        <dbReference type="EMBL" id="QPJ62597.1"/>
    </source>
</evidence>
<keyword evidence="1" id="KW-0812">Transmembrane</keyword>
<gene>
    <name evidence="2" type="ORF">G3M70_12230</name>
</gene>
<organism evidence="2 3">
    <name type="scientific">Candidatus Nitronauta litoralis</name>
    <dbReference type="NCBI Taxonomy" id="2705533"/>
    <lineage>
        <taxon>Bacteria</taxon>
        <taxon>Pseudomonadati</taxon>
        <taxon>Nitrospinota/Tectimicrobiota group</taxon>
        <taxon>Nitrospinota</taxon>
        <taxon>Nitrospinia</taxon>
        <taxon>Nitrospinales</taxon>
        <taxon>Nitrospinaceae</taxon>
        <taxon>Candidatus Nitronauta</taxon>
    </lineage>
</organism>
<reference evidence="2 3" key="1">
    <citation type="submission" date="2020-02" db="EMBL/GenBank/DDBJ databases">
        <title>Genomic and physiological characterization of two novel Nitrospinaceae genera.</title>
        <authorList>
            <person name="Mueller A.J."/>
            <person name="Jung M.-Y."/>
            <person name="Strachan C.R."/>
            <person name="Herbold C.W."/>
            <person name="Kirkegaard R.H."/>
            <person name="Daims H."/>
        </authorList>
    </citation>
    <scope>NUCLEOTIDE SEQUENCE [LARGE SCALE GENOMIC DNA]</scope>
    <source>
        <strain evidence="2">EB</strain>
    </source>
</reference>
<dbReference type="KEGG" id="nli:G3M70_12230"/>
<evidence type="ECO:0000256" key="1">
    <source>
        <dbReference type="SAM" id="Phobius"/>
    </source>
</evidence>
<dbReference type="CDD" id="cd02440">
    <property type="entry name" value="AdoMet_MTases"/>
    <property type="match status" value="1"/>
</dbReference>
<keyword evidence="2" id="KW-0489">Methyltransferase</keyword>
<dbReference type="Proteomes" id="UP000594688">
    <property type="component" value="Chromosome"/>
</dbReference>